<dbReference type="Proteomes" id="UP001253193">
    <property type="component" value="Unassembled WGS sequence"/>
</dbReference>
<evidence type="ECO:0000256" key="1">
    <source>
        <dbReference type="SAM" id="Phobius"/>
    </source>
</evidence>
<reference evidence="2" key="1">
    <citation type="submission" date="2023-06" db="EMBL/GenBank/DDBJ databases">
        <title>Genomic Diversity of Vibrio spp. and Metagenomic Analysis of Pathogens in Florida Gulf Coastal Waters Following Hurricane Ian.</title>
        <authorList>
            <person name="Brumfield K.D."/>
        </authorList>
    </citation>
    <scope>NUCLEOTIDE SEQUENCE</scope>
    <source>
        <strain evidence="2">WBS2B-138</strain>
    </source>
</reference>
<sequence length="203" mass="23504">MKLNNPLKRLFGASTREESDNKAEDRRPIFDIEKATELFIQLEKEHSYRTKMFYFKSSLGMSLVFYSIIFLSCIKFGWNPSEAIFSEYGYVLRAYGSLPVSLTIVSLLALILAMRDKKNLHKLMSVKHIEQIRACREIRTYTNNSTMLEYLDAEQKIMNARNKPESLKLDTYQLSLVKDLLRSSIDQKKCEKATSALNSAHLN</sequence>
<accession>A0AAW8PYF9</accession>
<keyword evidence="1" id="KW-0472">Membrane</keyword>
<gene>
    <name evidence="2" type="ORF">QX249_11355</name>
</gene>
<dbReference type="RefSeq" id="WP_311020134.1">
    <property type="nucleotide sequence ID" value="NZ_JAUHGG010000003.1"/>
</dbReference>
<keyword evidence="1" id="KW-0812">Transmembrane</keyword>
<keyword evidence="1" id="KW-1133">Transmembrane helix</keyword>
<evidence type="ECO:0000313" key="3">
    <source>
        <dbReference type="Proteomes" id="UP001253193"/>
    </source>
</evidence>
<protein>
    <recommendedName>
        <fullName evidence="4">DUF4231 domain-containing protein</fullName>
    </recommendedName>
</protein>
<organism evidence="2 3">
    <name type="scientific">Vibrio parahaemolyticus</name>
    <dbReference type="NCBI Taxonomy" id="670"/>
    <lineage>
        <taxon>Bacteria</taxon>
        <taxon>Pseudomonadati</taxon>
        <taxon>Pseudomonadota</taxon>
        <taxon>Gammaproteobacteria</taxon>
        <taxon>Vibrionales</taxon>
        <taxon>Vibrionaceae</taxon>
        <taxon>Vibrio</taxon>
    </lineage>
</organism>
<comment type="caution">
    <text evidence="2">The sequence shown here is derived from an EMBL/GenBank/DDBJ whole genome shotgun (WGS) entry which is preliminary data.</text>
</comment>
<dbReference type="EMBL" id="JAUHGG010000003">
    <property type="protein sequence ID" value="MDS1821261.1"/>
    <property type="molecule type" value="Genomic_DNA"/>
</dbReference>
<name>A0AAW8PYF9_VIBPH</name>
<evidence type="ECO:0000313" key="2">
    <source>
        <dbReference type="EMBL" id="MDS1821261.1"/>
    </source>
</evidence>
<feature type="transmembrane region" description="Helical" evidence="1">
    <location>
        <begin position="90"/>
        <end position="114"/>
    </location>
</feature>
<feature type="transmembrane region" description="Helical" evidence="1">
    <location>
        <begin position="59"/>
        <end position="78"/>
    </location>
</feature>
<dbReference type="AlphaFoldDB" id="A0AAW8PYF9"/>
<proteinExistence type="predicted"/>
<evidence type="ECO:0008006" key="4">
    <source>
        <dbReference type="Google" id="ProtNLM"/>
    </source>
</evidence>